<dbReference type="RefSeq" id="WP_096582066.1">
    <property type="nucleotide sequence ID" value="NZ_CAWNJS010000001.1"/>
</dbReference>
<dbReference type="Gene3D" id="3.40.50.450">
    <property type="match status" value="1"/>
</dbReference>
<organism evidence="1 2">
    <name type="scientific">Tolypothrix tenuis PCC 7101</name>
    <dbReference type="NCBI Taxonomy" id="231146"/>
    <lineage>
        <taxon>Bacteria</taxon>
        <taxon>Bacillati</taxon>
        <taxon>Cyanobacteriota</taxon>
        <taxon>Cyanophyceae</taxon>
        <taxon>Nostocales</taxon>
        <taxon>Tolypothrichaceae</taxon>
        <taxon>Tolypothrix</taxon>
    </lineage>
</organism>
<accession>A0A1Z4N8N1</accession>
<dbReference type="Pfam" id="PF15891">
    <property type="entry name" value="Nuc_deoxyri_tr2"/>
    <property type="match status" value="1"/>
</dbReference>
<protein>
    <submittedName>
        <fullName evidence="1">Uncharacterized protein</fullName>
    </submittedName>
</protein>
<dbReference type="EMBL" id="AP018248">
    <property type="protein sequence ID" value="BAZ02088.1"/>
    <property type="molecule type" value="Genomic_DNA"/>
</dbReference>
<dbReference type="KEGG" id="ttq:NIES37_60960"/>
<evidence type="ECO:0000313" key="2">
    <source>
        <dbReference type="Proteomes" id="UP000218785"/>
    </source>
</evidence>
<evidence type="ECO:0000313" key="1">
    <source>
        <dbReference type="EMBL" id="BAZ02088.1"/>
    </source>
</evidence>
<gene>
    <name evidence="1" type="ORF">NIES37_60960</name>
</gene>
<sequence>MTKYIEAPSEFDGEGKAIFFAGGITGCPDWQSQIVELLKPSPWIILNPRQANFPIHDSSASQQQIAWEFRHLRLATAILFWFPCETLCPIVLYELGAWSMTNKPLFVGIHPNYARREDVEIQTFLVRPEIQIVYSLEELANQVYKF</sequence>
<reference evidence="1 2" key="1">
    <citation type="submission" date="2017-06" db="EMBL/GenBank/DDBJ databases">
        <title>Genome sequencing of cyanobaciteial culture collection at National Institute for Environmental Studies (NIES).</title>
        <authorList>
            <person name="Hirose Y."/>
            <person name="Shimura Y."/>
            <person name="Fujisawa T."/>
            <person name="Nakamura Y."/>
            <person name="Kawachi M."/>
        </authorList>
    </citation>
    <scope>NUCLEOTIDE SEQUENCE [LARGE SCALE GENOMIC DNA]</scope>
    <source>
        <strain evidence="1 2">NIES-37</strain>
    </source>
</reference>
<dbReference type="InterPro" id="IPR039470">
    <property type="entry name" value="Nuc_deoxyri_tr2"/>
</dbReference>
<dbReference type="PROSITE" id="PS51257">
    <property type="entry name" value="PROKAR_LIPOPROTEIN"/>
    <property type="match status" value="1"/>
</dbReference>
<name>A0A1Z4N8N1_9CYAN</name>
<dbReference type="Proteomes" id="UP000218785">
    <property type="component" value="Chromosome"/>
</dbReference>
<keyword evidence="2" id="KW-1185">Reference proteome</keyword>
<dbReference type="AlphaFoldDB" id="A0A1Z4N8N1"/>
<proteinExistence type="predicted"/>